<feature type="region of interest" description="Disordered" evidence="5">
    <location>
        <begin position="1998"/>
        <end position="2039"/>
    </location>
</feature>
<keyword evidence="2" id="KW-0378">Hydrolase</keyword>
<dbReference type="SUPFAM" id="SSF52743">
    <property type="entry name" value="Subtilisin-like"/>
    <property type="match status" value="1"/>
</dbReference>
<name>A0ABR1SBM4_9PEZI</name>
<evidence type="ECO:0000259" key="7">
    <source>
        <dbReference type="Pfam" id="PF12708"/>
    </source>
</evidence>
<feature type="region of interest" description="Disordered" evidence="5">
    <location>
        <begin position="944"/>
        <end position="966"/>
    </location>
</feature>
<dbReference type="InterPro" id="IPR012334">
    <property type="entry name" value="Pectin_lyas_fold"/>
</dbReference>
<proteinExistence type="inferred from homology"/>
<dbReference type="Gene3D" id="3.40.50.200">
    <property type="entry name" value="Peptidase S8/S53 domain"/>
    <property type="match status" value="1"/>
</dbReference>
<dbReference type="InterPro" id="IPR024535">
    <property type="entry name" value="RHGA/B-epi-like_pectate_lyase"/>
</dbReference>
<evidence type="ECO:0000256" key="1">
    <source>
        <dbReference type="ARBA" id="ARBA00022670"/>
    </source>
</evidence>
<reference evidence="8 9" key="1">
    <citation type="submission" date="2023-01" db="EMBL/GenBank/DDBJ databases">
        <title>Analysis of 21 Apiospora genomes using comparative genomics revels a genus with tremendous synthesis potential of carbohydrate active enzymes and secondary metabolites.</title>
        <authorList>
            <person name="Sorensen T."/>
        </authorList>
    </citation>
    <scope>NUCLEOTIDE SEQUENCE [LARGE SCALE GENOMIC DNA]</scope>
    <source>
        <strain evidence="8 9">CBS 20057</strain>
    </source>
</reference>
<dbReference type="Proteomes" id="UP001396898">
    <property type="component" value="Unassembled WGS sequence"/>
</dbReference>
<evidence type="ECO:0000313" key="8">
    <source>
        <dbReference type="EMBL" id="KAK8029256.1"/>
    </source>
</evidence>
<evidence type="ECO:0000256" key="2">
    <source>
        <dbReference type="ARBA" id="ARBA00022801"/>
    </source>
</evidence>
<evidence type="ECO:0000256" key="4">
    <source>
        <dbReference type="PROSITE-ProRule" id="PRU01240"/>
    </source>
</evidence>
<accession>A0ABR1SBM4</accession>
<feature type="compositionally biased region" description="Polar residues" evidence="5">
    <location>
        <begin position="41"/>
        <end position="63"/>
    </location>
</feature>
<feature type="region of interest" description="Disordered" evidence="5">
    <location>
        <begin position="32"/>
        <end position="63"/>
    </location>
</feature>
<dbReference type="InterPro" id="IPR039279">
    <property type="entry name" value="QRT3-like"/>
</dbReference>
<feature type="region of interest" description="Disordered" evidence="5">
    <location>
        <begin position="2082"/>
        <end position="2152"/>
    </location>
</feature>
<keyword evidence="9" id="KW-1185">Reference proteome</keyword>
<evidence type="ECO:0000259" key="6">
    <source>
        <dbReference type="Pfam" id="PF00082"/>
    </source>
</evidence>
<protein>
    <submittedName>
        <fullName evidence="8">Glucan 1-3-beta-glucosidase</fullName>
    </submittedName>
</protein>
<gene>
    <name evidence="8" type="ORF">PG991_006312</name>
</gene>
<dbReference type="PROSITE" id="PS00138">
    <property type="entry name" value="SUBTILASE_SER"/>
    <property type="match status" value="1"/>
</dbReference>
<feature type="domain" description="Rhamnogalacturonase A/B/Epimerase-like pectate lyase" evidence="7">
    <location>
        <begin position="88"/>
        <end position="331"/>
    </location>
</feature>
<feature type="compositionally biased region" description="Low complexity" evidence="5">
    <location>
        <begin position="2113"/>
        <end position="2148"/>
    </location>
</feature>
<dbReference type="PANTHER" id="PTHR33928:SF2">
    <property type="entry name" value="PECTATE LYASE SUPERFAMILY PROTEIN DOMAIN-CONTAINING PROTEIN-RELATED"/>
    <property type="match status" value="1"/>
</dbReference>
<dbReference type="SUPFAM" id="SSF51126">
    <property type="entry name" value="Pectin lyase-like"/>
    <property type="match status" value="2"/>
</dbReference>
<dbReference type="CDD" id="cd23668">
    <property type="entry name" value="GH55_beta13glucanase-like"/>
    <property type="match status" value="1"/>
</dbReference>
<sequence>MALGTQDGPVWQYSGSFDNFMKNLRAGHVIRGGDGSGLKPTHNTTLSLPNSKASHPNHSPRADSSSYWLTSLGPLGTQPHADPGYKFFRNVVDDYGADNSGNTDTTECINAAIQDGSRCGKDCGSTFTKGAIIYFPPGTYTICTPIIQLYYTQFIGDPNDPPTIKGCDTFKGIAMIDTDPYIPGTSGDQWFVNENQFFRHIRNFIFDLTDMPLSTTDNGQPYVPTGIHWQAAQATTLQNLVFNMPNATDVNSASHVGIFMENGSGGFVSDLVCQSKPSSRFSDSSILTQTGSQQYTARNIKFYGCLTSVQMVWDWGFNWQGVEIHGGAVGFNISGRGGDGGQDCAIFDVPTAILTNGLNDSPNIVLDNLFVDNVGAVVAQDDNRVLLNVGNGPYHIILWAAGQRYNGSEGSYQAAPADAPPKGQGLLENGNLFVRSRPQYEDLDPSNFLVATNEGISNDGSGDQAGAINAFLEKAATANQIAYFPAGIYQVGSTVLIPTGSRVQGSSWSQIQGAGVYFADMHNPKVMVQVGNKGDVGNIEIVEMLFTVAGPTAGAVLMEWNVAAAQQGSAAMWDSHFRVGGATGTDLDVEHCPKSGEVNGQCIAASLMFHVTQQASGYFENVWAWVADHDNDFNVVSLTDKTSNRVSVYGARGMLIESEGPSWFYGSGSEHSVLYNYQFSNAKNVYIGHLQTEAPYFQPEPVAPNPFLPGKSFAADPTFDGCTIYICRMSWGMRILDSTNITVHGAGLYSFFQNFQQNCTDMYNCQERILEVQNSQDVTIFNMFTLGTENVALGIDGTAIRQNDTQSGRTTEVSIWLPTNGQDTPNIVYVGPEIWATPNVSCPPPCILVLPISPLSTSSTIDPGNYTTSLEYAGPGTTTAPNGQVITTIIIATTIVTIDIPLLTIGGMPYYNLNITSTATGGGLLAEPSVDIPPVGVPLPDGKGGTTTRSVALPPWPKVSQGPPDGPGWTASSDPFAILPPTTSTSARPVTFFTPYSTFISVSGPTVTTIHLPPDLIPTTTVACPPVTELTFATPKTTFTLDPDLQATYTIGYECPRLQTYTFLDIFSGYWNLDCSFVTSFHWPTPTPTLDPNKDPLVLPPMAITFPGGLGRSTVHGIVYTGLRRRSISTPTVPATTSMTFIFGNTAGGAPPTTVSIGGAVGGQLPATLTIGGAPAPGGHPQSTAVTFGIPTFWQVPLPTTLTLGVGFLDTTLTLGGGYILGDIPVANLATTLTWNGVNGRGFDPTTFALEGGFFAGATTMTLVEPTTVTFTGGFWDWGLEPTPTPTKGGSTPSGPLPFWNFWPSGEIVAIRADDPTQSEDGTTDSDCHWFFVFKICSIKVNGININLSGFRLRLPPGIYPPGPPPLDHFKFPKLGTYKFKGKLPPWPKITIGWDHKLTYSDDRSTSCQTQTAELCTITTSVIVESGTTRRSTITGDCDTIEGCSALAHFDKHGQYVQRVQHIKYFKHIQHLEHLQHIFQQRLPAYSKWKHAYLDKGEVCFNDAIVFPTDPGNVGEIPDILANYTGKYKTVEALGYTGFYWVPGLDTLTYEALLQSPDVDGVSYYEQRNMNLPDEPKQEPSPEGPVLNYDLSDPGNSTTLRVPRNRSSPFWETGVDSLPKGQALCGQDSYSCERPRNPPWYKFWWDTEGGWDNDENDGWTVYVTGENGTWDNHVELRNARISNLINGMTLPHPLNGPNLEPHLSHGTGVVAHINGAYLGTCKKCRVIWTEDLDWQGYPAYVVRADLISELYMIYYSVHSNGGSLLNKAVVNMSWKYASPHPEPALLRSLKYIMDRLEAVGVVMVVSAGNSARENGKEPDAYPARFGSPSAAWNPVGQLKSLIVVGATDINGTEPEWGQSAAWITTYAPGEEVRIPIDPAIPGTNGRSYRVDNGTSYSAPQVAGIAAYLRSLPGPFHEPLKNPRNVKKMIAFLARRYTRFTDAGVLVPVPDDQKRPVAWNGQVQVWNETQQKAISYNCLKDWDTREDWDANGACDGLDPDMRNMGPGESVLSCGGPPPRNRRNRRTQNDDGDDAGSCPVDPIDPGVQYITFASASVAQPTCSAAGGCGGTVCSGYYCGASPTGTPPDHQDPQDPENGQPVPSSTVTRSWSTEPATPTELTTWYPTTAATTTSSTSTVPSITPSTTTTAPSPTPTCDDQCKLDNGYPCTCNEDGCDDSSPACCSDASCPDCYCSDTGCDASSPKCCATDSCAWSWTGGGGGDKAAAISRQLRDRLAAVANSSTAVYGLRSHTNTSSGSWHLAGYNGRLNPASVCTEAATWSLALNAGDRPSSGLQTWYAELTAFNDTCSYLAAVNNYTSVAAGAKVGALACRRWATADCYRANHTDVHDCGTDKVAEELVCQW</sequence>
<organism evidence="8 9">
    <name type="scientific">Apiospora marii</name>
    <dbReference type="NCBI Taxonomy" id="335849"/>
    <lineage>
        <taxon>Eukaryota</taxon>
        <taxon>Fungi</taxon>
        <taxon>Dikarya</taxon>
        <taxon>Ascomycota</taxon>
        <taxon>Pezizomycotina</taxon>
        <taxon>Sordariomycetes</taxon>
        <taxon>Xylariomycetidae</taxon>
        <taxon>Amphisphaeriales</taxon>
        <taxon>Apiosporaceae</taxon>
        <taxon>Apiospora</taxon>
    </lineage>
</organism>
<dbReference type="InterPro" id="IPR023828">
    <property type="entry name" value="Peptidase_S8_Ser-AS"/>
</dbReference>
<dbReference type="InterPro" id="IPR036852">
    <property type="entry name" value="Peptidase_S8/S53_dom_sf"/>
</dbReference>
<comment type="caution">
    <text evidence="4">Lacks conserved residue(s) required for the propagation of feature annotation.</text>
</comment>
<evidence type="ECO:0000256" key="3">
    <source>
        <dbReference type="ARBA" id="ARBA00022825"/>
    </source>
</evidence>
<keyword evidence="1" id="KW-0645">Protease</keyword>
<dbReference type="InterPro" id="IPR011050">
    <property type="entry name" value="Pectin_lyase_fold/virulence"/>
</dbReference>
<dbReference type="Gene3D" id="2.160.20.10">
    <property type="entry name" value="Single-stranded right-handed beta-helix, Pectin lyase-like"/>
    <property type="match status" value="2"/>
</dbReference>
<evidence type="ECO:0000313" key="9">
    <source>
        <dbReference type="Proteomes" id="UP001396898"/>
    </source>
</evidence>
<dbReference type="PROSITE" id="PS51892">
    <property type="entry name" value="SUBTILASE"/>
    <property type="match status" value="1"/>
</dbReference>
<feature type="compositionally biased region" description="Polar residues" evidence="5">
    <location>
        <begin position="2098"/>
        <end position="2112"/>
    </location>
</feature>
<dbReference type="CDD" id="cd00306">
    <property type="entry name" value="Peptidases_S8_S53"/>
    <property type="match status" value="1"/>
</dbReference>
<dbReference type="InterPro" id="IPR000209">
    <property type="entry name" value="Peptidase_S8/S53_dom"/>
</dbReference>
<keyword evidence="3" id="KW-0720">Serine protease</keyword>
<feature type="domain" description="Rhamnogalacturonase A/B/Epimerase-like pectate lyase" evidence="7">
    <location>
        <begin position="452"/>
        <end position="514"/>
    </location>
</feature>
<dbReference type="Pfam" id="PF12708">
    <property type="entry name" value="Pect-lyase_RHGA_epim"/>
    <property type="match status" value="2"/>
</dbReference>
<evidence type="ECO:0000256" key="5">
    <source>
        <dbReference type="SAM" id="MobiDB-lite"/>
    </source>
</evidence>
<dbReference type="EMBL" id="JAQQWI010000007">
    <property type="protein sequence ID" value="KAK8029256.1"/>
    <property type="molecule type" value="Genomic_DNA"/>
</dbReference>
<dbReference type="Pfam" id="PF00082">
    <property type="entry name" value="Peptidase_S8"/>
    <property type="match status" value="1"/>
</dbReference>
<feature type="domain" description="Peptidase S8/S53" evidence="6">
    <location>
        <begin position="1701"/>
        <end position="1910"/>
    </location>
</feature>
<dbReference type="PANTHER" id="PTHR33928">
    <property type="entry name" value="POLYGALACTURONASE QRT3"/>
    <property type="match status" value="1"/>
</dbReference>
<comment type="caution">
    <text evidence="8">The sequence shown here is derived from an EMBL/GenBank/DDBJ whole genome shotgun (WGS) entry which is preliminary data.</text>
</comment>
<comment type="similarity">
    <text evidence="4">Belongs to the peptidase S8 family.</text>
</comment>